<dbReference type="GO" id="GO:0035999">
    <property type="term" value="P:tetrahydrofolate interconversion"/>
    <property type="evidence" value="ECO:0007669"/>
    <property type="project" value="TreeGrafter"/>
</dbReference>
<proteinExistence type="predicted"/>
<dbReference type="OrthoDB" id="5126881at2759"/>
<dbReference type="STRING" id="75743.A0A401Q1W6"/>
<accession>A0A401Q1W6</accession>
<dbReference type="Pfam" id="PF00763">
    <property type="entry name" value="THF_DHG_CYH"/>
    <property type="match status" value="1"/>
</dbReference>
<reference evidence="2 3" key="1">
    <citation type="journal article" date="2018" name="Nat. Ecol. Evol.">
        <title>Shark genomes provide insights into elasmobranch evolution and the origin of vertebrates.</title>
        <authorList>
            <person name="Hara Y"/>
            <person name="Yamaguchi K"/>
            <person name="Onimaru K"/>
            <person name="Kadota M"/>
            <person name="Koyanagi M"/>
            <person name="Keeley SD"/>
            <person name="Tatsumi K"/>
            <person name="Tanaka K"/>
            <person name="Motone F"/>
            <person name="Kageyama Y"/>
            <person name="Nozu R"/>
            <person name="Adachi N"/>
            <person name="Nishimura O"/>
            <person name="Nakagawa R"/>
            <person name="Tanegashima C"/>
            <person name="Kiyatake I"/>
            <person name="Matsumoto R"/>
            <person name="Murakumo K"/>
            <person name="Nishida K"/>
            <person name="Terakita A"/>
            <person name="Kuratani S"/>
            <person name="Sato K"/>
            <person name="Hyodo S Kuraku.S."/>
        </authorList>
    </citation>
    <scope>NUCLEOTIDE SEQUENCE [LARGE SCALE GENOMIC DNA]</scope>
</reference>
<sequence length="150" mass="16305">MAGGGLSWHRLLAGLRGYAQRLPALSDKQVRSGAGRQPPGTGVMKSVRQIIQNCKTELADLKKYEPSFHPGLAIVQITDDGMLEVKKMAEEVGLHVVHICLPEETATEEILDEITKLNEDPKIQGLVLPRSLVMSDAAINTLVPEKDVDG</sequence>
<dbReference type="GO" id="GO:0004488">
    <property type="term" value="F:methylenetetrahydrofolate dehydrogenase (NADP+) activity"/>
    <property type="evidence" value="ECO:0007669"/>
    <property type="project" value="InterPro"/>
</dbReference>
<evidence type="ECO:0000313" key="2">
    <source>
        <dbReference type="EMBL" id="GCB79313.1"/>
    </source>
</evidence>
<comment type="caution">
    <text evidence="2">The sequence shown here is derived from an EMBL/GenBank/DDBJ whole genome shotgun (WGS) entry which is preliminary data.</text>
</comment>
<name>A0A401Q1W6_SCYTO</name>
<dbReference type="GO" id="GO:0005829">
    <property type="term" value="C:cytosol"/>
    <property type="evidence" value="ECO:0007669"/>
    <property type="project" value="TreeGrafter"/>
</dbReference>
<dbReference type="PANTHER" id="PTHR48099">
    <property type="entry name" value="C-1-TETRAHYDROFOLATE SYNTHASE, CYTOPLASMIC-RELATED"/>
    <property type="match status" value="1"/>
</dbReference>
<feature type="domain" description="Tetrahydrofolate dehydrogenase/cyclohydrolase catalytic" evidence="1">
    <location>
        <begin position="48"/>
        <end position="149"/>
    </location>
</feature>
<organism evidence="2 3">
    <name type="scientific">Scyliorhinus torazame</name>
    <name type="common">Cloudy catshark</name>
    <name type="synonym">Catulus torazame</name>
    <dbReference type="NCBI Taxonomy" id="75743"/>
    <lineage>
        <taxon>Eukaryota</taxon>
        <taxon>Metazoa</taxon>
        <taxon>Chordata</taxon>
        <taxon>Craniata</taxon>
        <taxon>Vertebrata</taxon>
        <taxon>Chondrichthyes</taxon>
        <taxon>Elasmobranchii</taxon>
        <taxon>Galeomorphii</taxon>
        <taxon>Galeoidea</taxon>
        <taxon>Carcharhiniformes</taxon>
        <taxon>Scyliorhinidae</taxon>
        <taxon>Scyliorhinus</taxon>
    </lineage>
</organism>
<keyword evidence="3" id="KW-1185">Reference proteome</keyword>
<gene>
    <name evidence="2" type="ORF">scyTo_0020769</name>
</gene>
<dbReference type="EMBL" id="BFAA01017280">
    <property type="protein sequence ID" value="GCB79313.1"/>
    <property type="molecule type" value="Genomic_DNA"/>
</dbReference>
<dbReference type="GO" id="GO:0004477">
    <property type="term" value="F:methenyltetrahydrofolate cyclohydrolase activity"/>
    <property type="evidence" value="ECO:0007669"/>
    <property type="project" value="TreeGrafter"/>
</dbReference>
<dbReference type="Gene3D" id="3.40.50.10860">
    <property type="entry name" value="Leucine Dehydrogenase, chain A, domain 1"/>
    <property type="match status" value="1"/>
</dbReference>
<evidence type="ECO:0000313" key="3">
    <source>
        <dbReference type="Proteomes" id="UP000288216"/>
    </source>
</evidence>
<dbReference type="InterPro" id="IPR020630">
    <property type="entry name" value="THF_DH/CycHdrlase_cat_dom"/>
</dbReference>
<dbReference type="AlphaFoldDB" id="A0A401Q1W6"/>
<dbReference type="Proteomes" id="UP000288216">
    <property type="component" value="Unassembled WGS sequence"/>
</dbReference>
<protein>
    <recommendedName>
        <fullName evidence="1">Tetrahydrofolate dehydrogenase/cyclohydrolase catalytic domain-containing protein</fullName>
    </recommendedName>
</protein>
<evidence type="ECO:0000259" key="1">
    <source>
        <dbReference type="Pfam" id="PF00763"/>
    </source>
</evidence>
<dbReference type="SUPFAM" id="SSF53223">
    <property type="entry name" value="Aminoacid dehydrogenase-like, N-terminal domain"/>
    <property type="match status" value="1"/>
</dbReference>
<feature type="non-terminal residue" evidence="2">
    <location>
        <position position="150"/>
    </location>
</feature>
<dbReference type="InterPro" id="IPR046346">
    <property type="entry name" value="Aminoacid_DH-like_N_sf"/>
</dbReference>
<dbReference type="PANTHER" id="PTHR48099:SF12">
    <property type="entry name" value="MONOFUNCTIONAL C1-TETRAHYDROFOLATE SYNTHASE, MITOCHONDRIAL"/>
    <property type="match status" value="1"/>
</dbReference>